<protein>
    <submittedName>
        <fullName evidence="1">Heptaprenyl diphosphate synthase component 1</fullName>
    </submittedName>
</protein>
<name>A0A9X3WRN6_9BACI</name>
<dbReference type="Gene3D" id="1.20.120.1450">
    <property type="match status" value="1"/>
</dbReference>
<comment type="caution">
    <text evidence="1">The sequence shown here is derived from an EMBL/GenBank/DDBJ whole genome shotgun (WGS) entry which is preliminary data.</text>
</comment>
<accession>A0A9X3WRN6</accession>
<dbReference type="Proteomes" id="UP001145050">
    <property type="component" value="Unassembled WGS sequence"/>
</dbReference>
<reference evidence="1" key="1">
    <citation type="submission" date="2022-06" db="EMBL/GenBank/DDBJ databases">
        <title>Aquibacillus sp. a new bacterium isolated from soil saline samples.</title>
        <authorList>
            <person name="Galisteo C."/>
            <person name="De La Haba R."/>
            <person name="Sanchez-Porro C."/>
            <person name="Ventosa A."/>
        </authorList>
    </citation>
    <scope>NUCLEOTIDE SEQUENCE</scope>
    <source>
        <strain evidence="1">3ASR75-11</strain>
    </source>
</reference>
<dbReference type="AlphaFoldDB" id="A0A9X3WRN6"/>
<evidence type="ECO:0000313" key="2">
    <source>
        <dbReference type="Proteomes" id="UP001145050"/>
    </source>
</evidence>
<evidence type="ECO:0000313" key="1">
    <source>
        <dbReference type="EMBL" id="MDC3424797.1"/>
    </source>
</evidence>
<dbReference type="GO" id="GO:0009234">
    <property type="term" value="P:menaquinone biosynthetic process"/>
    <property type="evidence" value="ECO:0007669"/>
    <property type="project" value="InterPro"/>
</dbReference>
<organism evidence="1 2">
    <name type="scientific">Terrihalobacillus insolitus</name>
    <dbReference type="NCBI Taxonomy" id="2950438"/>
    <lineage>
        <taxon>Bacteria</taxon>
        <taxon>Bacillati</taxon>
        <taxon>Bacillota</taxon>
        <taxon>Bacilli</taxon>
        <taxon>Bacillales</taxon>
        <taxon>Bacillaceae</taxon>
        <taxon>Terrihalobacillus</taxon>
    </lineage>
</organism>
<dbReference type="Pfam" id="PF07307">
    <property type="entry name" value="HEPPP_synt_1"/>
    <property type="match status" value="1"/>
</dbReference>
<sequence length="266" mass="31025">MVHILLTELKQIKKEIEEEIQHSYLEKYVKNPVIDEDKLFLLTSIIDNTSFANSTKRQYIITTMLVQIALDTHDLVVSKKEEEPVLTTKTRQLTVLAGDYYSGLYYHLLSRMDDIPMISALASAIKEINEYKMNLYHRNTGSFQEYLDDLMQIESLLIQRVAEFLQRPSIKDVAGEWLLTRKLIQEKNCFQNKGNSPVFEHLFKRIRPSSTYKQMMVMIESLIESKISKLEVTISNLPIHFHMFKSYVQSVMYENLTTNSKVAEEG</sequence>
<proteinExistence type="predicted"/>
<gene>
    <name evidence="1" type="ORF">NC797_09770</name>
</gene>
<keyword evidence="2" id="KW-1185">Reference proteome</keyword>
<dbReference type="InterPro" id="IPR009920">
    <property type="entry name" value="HEPPP_synth_su1"/>
</dbReference>
<dbReference type="EMBL" id="JAMQKB010000008">
    <property type="protein sequence ID" value="MDC3424797.1"/>
    <property type="molecule type" value="Genomic_DNA"/>
</dbReference>